<comment type="subcellular location">
    <subcellularLocation>
        <location evidence="1">Cell membrane</location>
        <topology evidence="1">Multi-pass membrane protein</topology>
    </subcellularLocation>
</comment>
<dbReference type="InterPro" id="IPR011527">
    <property type="entry name" value="ABC1_TM_dom"/>
</dbReference>
<dbReference type="SMART" id="SM00382">
    <property type="entry name" value="AAA"/>
    <property type="match status" value="1"/>
</dbReference>
<evidence type="ECO:0000256" key="3">
    <source>
        <dbReference type="ARBA" id="ARBA00022741"/>
    </source>
</evidence>
<evidence type="ECO:0000313" key="12">
    <source>
        <dbReference type="Proteomes" id="UP001314635"/>
    </source>
</evidence>
<keyword evidence="5 8" id="KW-1133">Transmembrane helix</keyword>
<sequence>MTTSSNPGMVHAGSLLRPYWKLVLCGLVLGLIGGASVASLLAVVNSGLYAGSGDVGSLVASFAGLCVLIVIGSVGSDISANVVGQRIIASLRKSLAAKILMAPIDQLESYRAHRLIPVLTKDVDAISDFAFYFPAFLVSGVIVAGCLVYLAVLSWPLFLIVAALIALGSFAHFRARQRGLSGFNLARRYEDDLQKHYRTIAEGAKELRLHRPRRHHVHVDLIQRTIERISDVQISAINLLVTTRALGTVMLFLVIGAALVLRPLLWPDSPSSVSSGFVLVLLFMRGPIDQLIGMLPSLGRAQVAMRRIAELSERFATAEQDLLDEPAQSAGERVGSIELRGVSYAFQAAAGDNPFVLGPIDLRITCGEIIFIVGENGSGKTTLIKLLLGLYVPHEGMVLRDGVPVVSDTRDDYRQLFTTVFSDYYLFDTLLQPGSQAPEIAQRYLDRLELAHKVSVENGAFSTTDLSTGQRKRLALINAWIEGRPVLVFDEWAADQDPAFRHVFYTELLADLKRLGKTIIVISHDDRYFHCADRIVRLRDGRVDEAAAFVNVAIAGRGGVTPAVEGVSEPLCN</sequence>
<dbReference type="SUPFAM" id="SSF90123">
    <property type="entry name" value="ABC transporter transmembrane region"/>
    <property type="match status" value="1"/>
</dbReference>
<evidence type="ECO:0000256" key="7">
    <source>
        <dbReference type="ARBA" id="ARBA00024722"/>
    </source>
</evidence>
<dbReference type="PANTHER" id="PTHR24221">
    <property type="entry name" value="ATP-BINDING CASSETTE SUB-FAMILY B"/>
    <property type="match status" value="1"/>
</dbReference>
<keyword evidence="3" id="KW-0547">Nucleotide-binding</keyword>
<comment type="function">
    <text evidence="7">Involved in beta-(1--&gt;2)glucan export. Transmembrane domains (TMD) form a pore in the inner membrane and the ATP-binding domain (NBD) is responsible for energy generation.</text>
</comment>
<evidence type="ECO:0000256" key="6">
    <source>
        <dbReference type="ARBA" id="ARBA00023136"/>
    </source>
</evidence>
<dbReference type="Gene3D" id="3.40.50.300">
    <property type="entry name" value="P-loop containing nucleotide triphosphate hydrolases"/>
    <property type="match status" value="1"/>
</dbReference>
<feature type="transmembrane region" description="Helical" evidence="8">
    <location>
        <begin position="157"/>
        <end position="175"/>
    </location>
</feature>
<evidence type="ECO:0000256" key="5">
    <source>
        <dbReference type="ARBA" id="ARBA00022989"/>
    </source>
</evidence>
<feature type="transmembrane region" description="Helical" evidence="8">
    <location>
        <begin position="129"/>
        <end position="151"/>
    </location>
</feature>
<keyword evidence="6 8" id="KW-0472">Membrane</keyword>
<evidence type="ECO:0000256" key="2">
    <source>
        <dbReference type="ARBA" id="ARBA00022692"/>
    </source>
</evidence>
<evidence type="ECO:0000313" key="11">
    <source>
        <dbReference type="EMBL" id="MBR1138491.1"/>
    </source>
</evidence>
<dbReference type="Proteomes" id="UP001314635">
    <property type="component" value="Unassembled WGS sequence"/>
</dbReference>
<dbReference type="InterPro" id="IPR039421">
    <property type="entry name" value="Type_1_exporter"/>
</dbReference>
<comment type="caution">
    <text evidence="11">The sequence shown here is derived from an EMBL/GenBank/DDBJ whole genome shotgun (WGS) entry which is preliminary data.</text>
</comment>
<dbReference type="PROSITE" id="PS50893">
    <property type="entry name" value="ABC_TRANSPORTER_2"/>
    <property type="match status" value="1"/>
</dbReference>
<keyword evidence="4" id="KW-0067">ATP-binding</keyword>
<dbReference type="PROSITE" id="PS50929">
    <property type="entry name" value="ABC_TM1F"/>
    <property type="match status" value="1"/>
</dbReference>
<reference evidence="12" key="1">
    <citation type="journal article" date="2021" name="ISME J.">
        <title>Evolutionary origin and ecological implication of a unique nif island in free-living Bradyrhizobium lineages.</title>
        <authorList>
            <person name="Tao J."/>
        </authorList>
    </citation>
    <scope>NUCLEOTIDE SEQUENCE [LARGE SCALE GENOMIC DNA]</scope>
    <source>
        <strain evidence="12">SZCCT0094</strain>
    </source>
</reference>
<name>A0ABS5GBJ7_9BRAD</name>
<evidence type="ECO:0000256" key="1">
    <source>
        <dbReference type="ARBA" id="ARBA00004651"/>
    </source>
</evidence>
<dbReference type="EMBL" id="JAFCLK010000021">
    <property type="protein sequence ID" value="MBR1138491.1"/>
    <property type="molecule type" value="Genomic_DNA"/>
</dbReference>
<proteinExistence type="predicted"/>
<keyword evidence="2 8" id="KW-0812">Transmembrane</keyword>
<dbReference type="CDD" id="cd03228">
    <property type="entry name" value="ABCC_MRP_Like"/>
    <property type="match status" value="1"/>
</dbReference>
<keyword evidence="12" id="KW-1185">Reference proteome</keyword>
<dbReference type="InterPro" id="IPR027417">
    <property type="entry name" value="P-loop_NTPase"/>
</dbReference>
<protein>
    <submittedName>
        <fullName evidence="11">Cyclic peptide export ABC transporter</fullName>
    </submittedName>
</protein>
<evidence type="ECO:0000256" key="4">
    <source>
        <dbReference type="ARBA" id="ARBA00022840"/>
    </source>
</evidence>
<dbReference type="Pfam" id="PF00664">
    <property type="entry name" value="ABC_membrane"/>
    <property type="match status" value="1"/>
</dbReference>
<dbReference type="NCBIfam" id="TIGR01194">
    <property type="entry name" value="cyc_pep_trnsptr"/>
    <property type="match status" value="1"/>
</dbReference>
<dbReference type="InterPro" id="IPR036640">
    <property type="entry name" value="ABC1_TM_sf"/>
</dbReference>
<organism evidence="11 12">
    <name type="scientific">Bradyrhizobium denitrificans</name>
    <dbReference type="NCBI Taxonomy" id="2734912"/>
    <lineage>
        <taxon>Bacteria</taxon>
        <taxon>Pseudomonadati</taxon>
        <taxon>Pseudomonadota</taxon>
        <taxon>Alphaproteobacteria</taxon>
        <taxon>Hyphomicrobiales</taxon>
        <taxon>Nitrobacteraceae</taxon>
        <taxon>Bradyrhizobium</taxon>
    </lineage>
</organism>
<feature type="transmembrane region" description="Helical" evidence="8">
    <location>
        <begin position="245"/>
        <end position="265"/>
    </location>
</feature>
<dbReference type="InterPro" id="IPR003439">
    <property type="entry name" value="ABC_transporter-like_ATP-bd"/>
</dbReference>
<evidence type="ECO:0000256" key="8">
    <source>
        <dbReference type="SAM" id="Phobius"/>
    </source>
</evidence>
<dbReference type="RefSeq" id="WP_172242802.1">
    <property type="nucleotide sequence ID" value="NZ_JABFDP010000044.1"/>
</dbReference>
<feature type="transmembrane region" description="Helical" evidence="8">
    <location>
        <begin position="58"/>
        <end position="83"/>
    </location>
</feature>
<gene>
    <name evidence="11" type="ORF">JQ619_22230</name>
</gene>
<dbReference type="InterPro" id="IPR005898">
    <property type="entry name" value="Cyc_pep_transpt_SyrD/YojI"/>
</dbReference>
<dbReference type="SUPFAM" id="SSF52540">
    <property type="entry name" value="P-loop containing nucleoside triphosphate hydrolases"/>
    <property type="match status" value="1"/>
</dbReference>
<feature type="domain" description="ABC transporter" evidence="9">
    <location>
        <begin position="337"/>
        <end position="565"/>
    </location>
</feature>
<dbReference type="InterPro" id="IPR003593">
    <property type="entry name" value="AAA+_ATPase"/>
</dbReference>
<feature type="domain" description="ABC transmembrane type-1" evidence="10">
    <location>
        <begin position="22"/>
        <end position="300"/>
    </location>
</feature>
<evidence type="ECO:0000259" key="9">
    <source>
        <dbReference type="PROSITE" id="PS50893"/>
    </source>
</evidence>
<dbReference type="Pfam" id="PF00005">
    <property type="entry name" value="ABC_tran"/>
    <property type="match status" value="1"/>
</dbReference>
<dbReference type="PANTHER" id="PTHR24221:SF654">
    <property type="entry name" value="ATP-BINDING CASSETTE SUB-FAMILY B MEMBER 6"/>
    <property type="match status" value="1"/>
</dbReference>
<evidence type="ECO:0000259" key="10">
    <source>
        <dbReference type="PROSITE" id="PS50929"/>
    </source>
</evidence>
<dbReference type="Gene3D" id="1.20.1560.10">
    <property type="entry name" value="ABC transporter type 1, transmembrane domain"/>
    <property type="match status" value="1"/>
</dbReference>
<accession>A0ABS5GBJ7</accession>